<name>A0A4V1AEJ1_9ASCO</name>
<evidence type="ECO:0000313" key="2">
    <source>
        <dbReference type="EMBL" id="QBM89393.1"/>
    </source>
</evidence>
<dbReference type="AlphaFoldDB" id="A0A4V1AEJ1"/>
<evidence type="ECO:0000256" key="1">
    <source>
        <dbReference type="SAM" id="MobiDB-lite"/>
    </source>
</evidence>
<organism evidence="2 3">
    <name type="scientific">Metschnikowia aff. pulcherrima</name>
    <dbReference type="NCBI Taxonomy" id="2163413"/>
    <lineage>
        <taxon>Eukaryota</taxon>
        <taxon>Fungi</taxon>
        <taxon>Dikarya</taxon>
        <taxon>Ascomycota</taxon>
        <taxon>Saccharomycotina</taxon>
        <taxon>Pichiomycetes</taxon>
        <taxon>Metschnikowiaceae</taxon>
        <taxon>Metschnikowia</taxon>
    </lineage>
</organism>
<feature type="region of interest" description="Disordered" evidence="1">
    <location>
        <begin position="43"/>
        <end position="69"/>
    </location>
</feature>
<evidence type="ECO:0000313" key="3">
    <source>
        <dbReference type="Proteomes" id="UP000292447"/>
    </source>
</evidence>
<dbReference type="EMBL" id="CP034459">
    <property type="protein sequence ID" value="QBM89393.1"/>
    <property type="molecule type" value="Genomic_DNA"/>
</dbReference>
<feature type="compositionally biased region" description="Acidic residues" evidence="1">
    <location>
        <begin position="57"/>
        <end position="69"/>
    </location>
</feature>
<reference evidence="3" key="1">
    <citation type="submission" date="2019-03" db="EMBL/GenBank/DDBJ databases">
        <title>Snf2 controls pulcherriminic acid biosynthesis and connects pigmentation and antifungal activity of the yeast Metschnikowia pulcherrima.</title>
        <authorList>
            <person name="Gore-Lloyd D."/>
            <person name="Sumann I."/>
            <person name="Brachmann A.O."/>
            <person name="Schneeberger K."/>
            <person name="Ortiz-Merino R.A."/>
            <person name="Moreno-Beltran M."/>
            <person name="Schlaefli M."/>
            <person name="Kirner P."/>
            <person name="Santos Kron A."/>
            <person name="Wolfe K.H."/>
            <person name="Piel J."/>
            <person name="Ahrens C.H."/>
            <person name="Henk D."/>
            <person name="Freimoser F.M."/>
        </authorList>
    </citation>
    <scope>NUCLEOTIDE SEQUENCE [LARGE SCALE GENOMIC DNA]</scope>
    <source>
        <strain evidence="3">APC 1.2</strain>
    </source>
</reference>
<gene>
    <name evidence="2" type="ORF">METSCH_D04640</name>
</gene>
<dbReference type="Proteomes" id="UP000292447">
    <property type="component" value="Chromosome IV"/>
</dbReference>
<sequence>MKEDKIEITAQPATLEQRSEVRDTTIRKLKDLVKQDLNKELGSNEEVLTNIPKNHEEDPESDELGDYDEDGFRIPVGKIPLDGQFSTLELKELVELSKEEGLLRDDVDVRVTDRNSLCEHMEIVEPKHEAV</sequence>
<keyword evidence="3" id="KW-1185">Reference proteome</keyword>
<protein>
    <submittedName>
        <fullName evidence="2">Uncharacterized protein</fullName>
    </submittedName>
</protein>
<proteinExistence type="predicted"/>
<accession>A0A4V1AEJ1</accession>